<dbReference type="AlphaFoldDB" id="A0A9W6YSS0"/>
<evidence type="ECO:0000256" key="1">
    <source>
        <dbReference type="SAM" id="MobiDB-lite"/>
    </source>
</evidence>
<feature type="compositionally biased region" description="Low complexity" evidence="1">
    <location>
        <begin position="236"/>
        <end position="251"/>
    </location>
</feature>
<proteinExistence type="predicted"/>
<evidence type="ECO:0000313" key="3">
    <source>
        <dbReference type="Proteomes" id="UP001165063"/>
    </source>
</evidence>
<comment type="caution">
    <text evidence="2">The sequence shown here is derived from an EMBL/GenBank/DDBJ whole genome shotgun (WGS) entry which is preliminary data.</text>
</comment>
<dbReference type="EMBL" id="BSXU01000368">
    <property type="protein sequence ID" value="GMG20435.1"/>
    <property type="molecule type" value="Genomic_DNA"/>
</dbReference>
<dbReference type="Proteomes" id="UP001165063">
    <property type="component" value="Unassembled WGS sequence"/>
</dbReference>
<reference evidence="2" key="1">
    <citation type="submission" date="2023-04" db="EMBL/GenBank/DDBJ databases">
        <title>Ambrosiozyma monospora NBRC 1965.</title>
        <authorList>
            <person name="Ichikawa N."/>
            <person name="Sato H."/>
            <person name="Tonouchi N."/>
        </authorList>
    </citation>
    <scope>NUCLEOTIDE SEQUENCE</scope>
    <source>
        <strain evidence="2">NBRC 1965</strain>
    </source>
</reference>
<feature type="compositionally biased region" description="Polar residues" evidence="1">
    <location>
        <begin position="225"/>
        <end position="235"/>
    </location>
</feature>
<evidence type="ECO:0000313" key="2">
    <source>
        <dbReference type="EMBL" id="GMG20435.1"/>
    </source>
</evidence>
<feature type="region of interest" description="Disordered" evidence="1">
    <location>
        <begin position="199"/>
        <end position="257"/>
    </location>
</feature>
<sequence length="257" mass="28614">MRVPTQSSSQVPQDAQQVLDDYQILLHRLQYLTRKHHSLPLPSPLKQNPQPFPEPLDQLRQQQLQEHQRNPYASEPSAPYPDPSSHSSLTPVKRRVSSNHTHQTNLAEGSTSLEALDNASISSHKYNEQMKVTITNMNSLVEKLDKLAPSMTPVQEEKYRKIKNLKLNGYKKLSDGESVYHDVFPDAQDLNDKVEKHGHGYGNGGDTTVFTDGGEGGKSDRPVASGTNTVDLSQGNNRSTANKTNNKNNNTECCSVM</sequence>
<feature type="region of interest" description="Disordered" evidence="1">
    <location>
        <begin position="37"/>
        <end position="111"/>
    </location>
</feature>
<feature type="compositionally biased region" description="Polar residues" evidence="1">
    <location>
        <begin position="98"/>
        <end position="111"/>
    </location>
</feature>
<protein>
    <submittedName>
        <fullName evidence="2">Unnamed protein product</fullName>
    </submittedName>
</protein>
<keyword evidence="3" id="KW-1185">Reference proteome</keyword>
<gene>
    <name evidence="2" type="ORF">Amon01_000123400</name>
</gene>
<organism evidence="2 3">
    <name type="scientific">Ambrosiozyma monospora</name>
    <name type="common">Yeast</name>
    <name type="synonym">Endomycopsis monosporus</name>
    <dbReference type="NCBI Taxonomy" id="43982"/>
    <lineage>
        <taxon>Eukaryota</taxon>
        <taxon>Fungi</taxon>
        <taxon>Dikarya</taxon>
        <taxon>Ascomycota</taxon>
        <taxon>Saccharomycotina</taxon>
        <taxon>Pichiomycetes</taxon>
        <taxon>Pichiales</taxon>
        <taxon>Pichiaceae</taxon>
        <taxon>Ambrosiozyma</taxon>
    </lineage>
</organism>
<name>A0A9W6YSS0_AMBMO</name>
<accession>A0A9W6YSS0</accession>